<dbReference type="AlphaFoldDB" id="A0A9P5WY49"/>
<protein>
    <submittedName>
        <fullName evidence="2">Uncharacterized protein</fullName>
    </submittedName>
</protein>
<reference evidence="2" key="1">
    <citation type="submission" date="2020-11" db="EMBL/GenBank/DDBJ databases">
        <authorList>
            <consortium name="DOE Joint Genome Institute"/>
            <person name="Ahrendt S."/>
            <person name="Riley R."/>
            <person name="Andreopoulos W."/>
            <person name="Labutti K."/>
            <person name="Pangilinan J."/>
            <person name="Ruiz-Duenas F.J."/>
            <person name="Barrasa J.M."/>
            <person name="Sanchez-Garcia M."/>
            <person name="Camarero S."/>
            <person name="Miyauchi S."/>
            <person name="Serrano A."/>
            <person name="Linde D."/>
            <person name="Babiker R."/>
            <person name="Drula E."/>
            <person name="Ayuso-Fernandez I."/>
            <person name="Pacheco R."/>
            <person name="Padilla G."/>
            <person name="Ferreira P."/>
            <person name="Barriuso J."/>
            <person name="Kellner H."/>
            <person name="Castanera R."/>
            <person name="Alfaro M."/>
            <person name="Ramirez L."/>
            <person name="Pisabarro A.G."/>
            <person name="Kuo A."/>
            <person name="Tritt A."/>
            <person name="Lipzen A."/>
            <person name="He G."/>
            <person name="Yan M."/>
            <person name="Ng V."/>
            <person name="Cullen D."/>
            <person name="Martin F."/>
            <person name="Rosso M.-N."/>
            <person name="Henrissat B."/>
            <person name="Hibbett D."/>
            <person name="Martinez A.T."/>
            <person name="Grigoriev I.V."/>
        </authorList>
    </citation>
    <scope>NUCLEOTIDE SEQUENCE</scope>
    <source>
        <strain evidence="2">MF-IS2</strain>
    </source>
</reference>
<evidence type="ECO:0000256" key="1">
    <source>
        <dbReference type="SAM" id="Phobius"/>
    </source>
</evidence>
<keyword evidence="1" id="KW-0812">Transmembrane</keyword>
<evidence type="ECO:0000313" key="3">
    <source>
        <dbReference type="Proteomes" id="UP000807342"/>
    </source>
</evidence>
<evidence type="ECO:0000313" key="2">
    <source>
        <dbReference type="EMBL" id="KAF9440084.1"/>
    </source>
</evidence>
<feature type="transmembrane region" description="Helical" evidence="1">
    <location>
        <begin position="36"/>
        <end position="59"/>
    </location>
</feature>
<accession>A0A9P5WY49</accession>
<organism evidence="2 3">
    <name type="scientific">Macrolepiota fuliginosa MF-IS2</name>
    <dbReference type="NCBI Taxonomy" id="1400762"/>
    <lineage>
        <taxon>Eukaryota</taxon>
        <taxon>Fungi</taxon>
        <taxon>Dikarya</taxon>
        <taxon>Basidiomycota</taxon>
        <taxon>Agaricomycotina</taxon>
        <taxon>Agaricomycetes</taxon>
        <taxon>Agaricomycetidae</taxon>
        <taxon>Agaricales</taxon>
        <taxon>Agaricineae</taxon>
        <taxon>Agaricaceae</taxon>
        <taxon>Macrolepiota</taxon>
    </lineage>
</organism>
<dbReference type="EMBL" id="MU152884">
    <property type="protein sequence ID" value="KAF9440084.1"/>
    <property type="molecule type" value="Genomic_DNA"/>
</dbReference>
<dbReference type="Proteomes" id="UP000807342">
    <property type="component" value="Unassembled WGS sequence"/>
</dbReference>
<keyword evidence="1" id="KW-0472">Membrane</keyword>
<gene>
    <name evidence="2" type="ORF">P691DRAFT_768299</name>
</gene>
<sequence length="201" mass="22611">MSLTKEDTVDLFFPKPEEIAQMCLPEPPKSWHIIKLFHSLLAIMFHAIVVLLSLEMVFLSPMFNCFTSSICLPVFPTTAEFLENPPGALAKCLAILKTQLDTIDMLSMEIAGLEFHIESLKLLSPLVLDTKFHLDFLDASTPRNFARRVDGAHTIKALTTSEQPQGKVLGYFRSRSNSKIVPPSLVLDETLSSYCWEFYGN</sequence>
<keyword evidence="3" id="KW-1185">Reference proteome</keyword>
<keyword evidence="1" id="KW-1133">Transmembrane helix</keyword>
<name>A0A9P5WY49_9AGAR</name>
<proteinExistence type="predicted"/>
<comment type="caution">
    <text evidence="2">The sequence shown here is derived from an EMBL/GenBank/DDBJ whole genome shotgun (WGS) entry which is preliminary data.</text>
</comment>